<sequence length="534" mass="59422">MAINENISHTNNKVKRQCPCVYMMILIIASIKSCYLNRNLNNEFIRESVTSECESSVQFVEAPIWPMTSDPQSPGTILVPATPTPAPIWPMTSDSQSPGTILVPAMPRHERATLPRNDISHHSSPKIPSHPTTLIAVLTTPTAVPTTSTPAARLQNNISPVFTPSIHPRTTNIHESSSKAPIRPRIPGNQLTPPTLTSPPWTIDTWVTQLRLPEWLFSRQLEIPLFHVIVVGRNLSPEDVAKKLSFDGEGDHGNLILPLLTWLPGGHISANDSTAKQFDEDADITPTEMATRPDVDKVMEEAYKNIMLSPTGSAEDLTMLNQIKAQNWERRLYIPFQSALSVPPIQSSEDVERKYPPQTSHQKRLEHALIRAQKRDQAPWLPCVGQPCRTTSADDDWEAIQMSEELLEKFQRSLAAVQVALSKKSVLAIQYPETLEIPWMLPCANCKANDDGRTPLTCVYNPKSKGSDTKKSLLALPLDDGMSPISHLEDMDMSSLSAEDLREVQMTCAQLTCPVAEHQMQLIEVRDVMDVKLS</sequence>
<feature type="compositionally biased region" description="Polar residues" evidence="1">
    <location>
        <begin position="162"/>
        <end position="179"/>
    </location>
</feature>
<evidence type="ECO:0000313" key="3">
    <source>
        <dbReference type="Proteomes" id="UP000008063"/>
    </source>
</evidence>
<protein>
    <submittedName>
        <fullName evidence="2">Uncharacterized protein</fullName>
    </submittedName>
</protein>
<dbReference type="Proteomes" id="UP000008063">
    <property type="component" value="Unassembled WGS sequence"/>
</dbReference>
<reference evidence="3" key="1">
    <citation type="journal article" date="2011" name="Science">
        <title>The plant cell wall-decomposing machinery underlies the functional diversity of forest fungi.</title>
        <authorList>
            <person name="Eastwood D.C."/>
            <person name="Floudas D."/>
            <person name="Binder M."/>
            <person name="Majcherczyk A."/>
            <person name="Schneider P."/>
            <person name="Aerts A."/>
            <person name="Asiegbu F.O."/>
            <person name="Baker S.E."/>
            <person name="Barry K."/>
            <person name="Bendiksby M."/>
            <person name="Blumentritt M."/>
            <person name="Coutinho P.M."/>
            <person name="Cullen D."/>
            <person name="de Vries R.P."/>
            <person name="Gathman A."/>
            <person name="Goodell B."/>
            <person name="Henrissat B."/>
            <person name="Ihrmark K."/>
            <person name="Kauserud H."/>
            <person name="Kohler A."/>
            <person name="LaButti K."/>
            <person name="Lapidus A."/>
            <person name="Lavin J.L."/>
            <person name="Lee Y.-H."/>
            <person name="Lindquist E."/>
            <person name="Lilly W."/>
            <person name="Lucas S."/>
            <person name="Morin E."/>
            <person name="Murat C."/>
            <person name="Oguiza J.A."/>
            <person name="Park J."/>
            <person name="Pisabarro A.G."/>
            <person name="Riley R."/>
            <person name="Rosling A."/>
            <person name="Salamov A."/>
            <person name="Schmidt O."/>
            <person name="Schmutz J."/>
            <person name="Skrede I."/>
            <person name="Stenlid J."/>
            <person name="Wiebenga A."/>
            <person name="Xie X."/>
            <person name="Kuees U."/>
            <person name="Hibbett D.S."/>
            <person name="Hoffmeister D."/>
            <person name="Hoegberg N."/>
            <person name="Martin F."/>
            <person name="Grigoriev I.V."/>
            <person name="Watkinson S.C."/>
        </authorList>
    </citation>
    <scope>NUCLEOTIDE SEQUENCE [LARGE SCALE GENOMIC DNA]</scope>
    <source>
        <strain evidence="3">strain S7.3</strain>
    </source>
</reference>
<feature type="region of interest" description="Disordered" evidence="1">
    <location>
        <begin position="162"/>
        <end position="197"/>
    </location>
</feature>
<proteinExistence type="predicted"/>
<evidence type="ECO:0000256" key="1">
    <source>
        <dbReference type="SAM" id="MobiDB-lite"/>
    </source>
</evidence>
<evidence type="ECO:0000313" key="2">
    <source>
        <dbReference type="EMBL" id="EGN97057.1"/>
    </source>
</evidence>
<dbReference type="EMBL" id="GL945483">
    <property type="protein sequence ID" value="EGN97057.1"/>
    <property type="molecule type" value="Genomic_DNA"/>
</dbReference>
<organism evidence="3">
    <name type="scientific">Serpula lacrymans var. lacrymans (strain S7.3)</name>
    <name type="common">Dry rot fungus</name>
    <dbReference type="NCBI Taxonomy" id="936435"/>
    <lineage>
        <taxon>Eukaryota</taxon>
        <taxon>Fungi</taxon>
        <taxon>Dikarya</taxon>
        <taxon>Basidiomycota</taxon>
        <taxon>Agaricomycotina</taxon>
        <taxon>Agaricomycetes</taxon>
        <taxon>Agaricomycetidae</taxon>
        <taxon>Boletales</taxon>
        <taxon>Coniophorineae</taxon>
        <taxon>Serpulaceae</taxon>
        <taxon>Serpula</taxon>
    </lineage>
</organism>
<keyword evidence="3" id="KW-1185">Reference proteome</keyword>
<dbReference type="InParanoid" id="F8Q4K2"/>
<accession>F8Q4K2</accession>
<gene>
    <name evidence="2" type="ORF">SERLA73DRAFT_154402</name>
</gene>
<dbReference type="AlphaFoldDB" id="F8Q4K2"/>
<name>F8Q4K2_SERL3</name>
<dbReference type="HOGENOM" id="CLU_510140_0_0_1"/>